<keyword evidence="3" id="KW-1133">Transmembrane helix</keyword>
<dbReference type="Proteomes" id="UP000216454">
    <property type="component" value="Unassembled WGS sequence"/>
</dbReference>
<feature type="compositionally biased region" description="Polar residues" evidence="2">
    <location>
        <begin position="168"/>
        <end position="180"/>
    </location>
</feature>
<dbReference type="RefSeq" id="WP_157847178.1">
    <property type="nucleotide sequence ID" value="NZ_MWWQ01000006.1"/>
</dbReference>
<evidence type="ECO:0000256" key="2">
    <source>
        <dbReference type="SAM" id="MobiDB-lite"/>
    </source>
</evidence>
<dbReference type="AlphaFoldDB" id="A0A261EYL1"/>
<evidence type="ECO:0000313" key="5">
    <source>
        <dbReference type="Proteomes" id="UP000216454"/>
    </source>
</evidence>
<organism evidence="4 5">
    <name type="scientific">Pseudoscardovia suis</name>
    <dbReference type="NCBI Taxonomy" id="987063"/>
    <lineage>
        <taxon>Bacteria</taxon>
        <taxon>Bacillati</taxon>
        <taxon>Actinomycetota</taxon>
        <taxon>Actinomycetes</taxon>
        <taxon>Bifidobacteriales</taxon>
        <taxon>Bifidobacteriaceae</taxon>
        <taxon>Pseudoscardovia</taxon>
    </lineage>
</organism>
<comment type="caution">
    <text evidence="4">The sequence shown here is derived from an EMBL/GenBank/DDBJ whole genome shotgun (WGS) entry which is preliminary data.</text>
</comment>
<feature type="region of interest" description="Disordered" evidence="2">
    <location>
        <begin position="195"/>
        <end position="265"/>
    </location>
</feature>
<keyword evidence="3" id="KW-0812">Transmembrane</keyword>
<feature type="region of interest" description="Disordered" evidence="2">
    <location>
        <begin position="1"/>
        <end position="71"/>
    </location>
</feature>
<feature type="coiled-coil region" evidence="1">
    <location>
        <begin position="108"/>
        <end position="135"/>
    </location>
</feature>
<gene>
    <name evidence="4" type="ORF">PSSU_0724</name>
</gene>
<proteinExistence type="predicted"/>
<dbReference type="Pfam" id="PF04977">
    <property type="entry name" value="DivIC"/>
    <property type="match status" value="1"/>
</dbReference>
<keyword evidence="1" id="KW-0175">Coiled coil</keyword>
<name>A0A261EYL1_9BIFI</name>
<evidence type="ECO:0000256" key="3">
    <source>
        <dbReference type="SAM" id="Phobius"/>
    </source>
</evidence>
<keyword evidence="5" id="KW-1185">Reference proteome</keyword>
<evidence type="ECO:0000256" key="1">
    <source>
        <dbReference type="SAM" id="Coils"/>
    </source>
</evidence>
<sequence length="265" mass="27090">MTRGGGSRAESSRSDTRHSNHSNSAEHNSGGRSNSVWGSTRRSGTNGSAGSTKNRDSSAHGNGGGNESTGDANSGSVLSFIVVLIIIAIAFLQFAQVLTLYVQNRKELDAAKSQEAQLAAQKADLEDEIQRWGDKTYVEAQARSRLGFVYSGEKPVYLINTGRDSDSDTSTANGSQKTGSTMPWYKELMYSLQKSDDTSGNATDATIGKVLGTQSSDASSSPSASQGASASADASASGDAASSDAGSSGESASAGGSDSSSSAAQ</sequence>
<feature type="compositionally biased region" description="Low complexity" evidence="2">
    <location>
        <begin position="215"/>
        <end position="265"/>
    </location>
</feature>
<accession>A0A261EYL1</accession>
<dbReference type="EMBL" id="MWWQ01000006">
    <property type="protein sequence ID" value="OZG51941.1"/>
    <property type="molecule type" value="Genomic_DNA"/>
</dbReference>
<evidence type="ECO:0000313" key="4">
    <source>
        <dbReference type="EMBL" id="OZG51941.1"/>
    </source>
</evidence>
<dbReference type="InterPro" id="IPR007060">
    <property type="entry name" value="FtsL/DivIC"/>
</dbReference>
<reference evidence="4 5" key="1">
    <citation type="journal article" date="2017" name="BMC Genomics">
        <title>Comparative genomic and phylogenomic analyses of the Bifidobacteriaceae family.</title>
        <authorList>
            <person name="Lugli G.A."/>
            <person name="Milani C."/>
            <person name="Turroni F."/>
            <person name="Duranti S."/>
            <person name="Mancabelli L."/>
            <person name="Mangifesta M."/>
            <person name="Ferrario C."/>
            <person name="Modesto M."/>
            <person name="Mattarelli P."/>
            <person name="Jiri K."/>
            <person name="van Sinderen D."/>
            <person name="Ventura M."/>
        </authorList>
    </citation>
    <scope>NUCLEOTIDE SEQUENCE [LARGE SCALE GENOMIC DNA]</scope>
    <source>
        <strain evidence="4 5">DSM 24744</strain>
    </source>
</reference>
<feature type="region of interest" description="Disordered" evidence="2">
    <location>
        <begin position="159"/>
        <end position="180"/>
    </location>
</feature>
<protein>
    <submittedName>
        <fullName evidence="4">Septum formation initiator</fullName>
    </submittedName>
</protein>
<keyword evidence="3" id="KW-0472">Membrane</keyword>
<feature type="transmembrane region" description="Helical" evidence="3">
    <location>
        <begin position="77"/>
        <end position="102"/>
    </location>
</feature>
<feature type="compositionally biased region" description="Polar residues" evidence="2">
    <location>
        <begin position="30"/>
        <end position="52"/>
    </location>
</feature>
<dbReference type="OrthoDB" id="5187715at2"/>